<keyword evidence="1" id="KW-1133">Transmembrane helix</keyword>
<dbReference type="Proteomes" id="UP000595498">
    <property type="component" value="Chromosome"/>
</dbReference>
<feature type="transmembrane region" description="Helical" evidence="1">
    <location>
        <begin position="7"/>
        <end position="25"/>
    </location>
</feature>
<proteinExistence type="predicted"/>
<evidence type="ECO:0000313" key="2">
    <source>
        <dbReference type="EMBL" id="QQT54562.1"/>
    </source>
</evidence>
<feature type="transmembrane region" description="Helical" evidence="1">
    <location>
        <begin position="74"/>
        <end position="93"/>
    </location>
</feature>
<evidence type="ECO:0000313" key="3">
    <source>
        <dbReference type="Proteomes" id="UP000595498"/>
    </source>
</evidence>
<evidence type="ECO:0008006" key="4">
    <source>
        <dbReference type="Google" id="ProtNLM"/>
    </source>
</evidence>
<sequence length="343" mass="40447">MRRILDLTCQHLFIFAFMLLIIWSANQLWNSVPIPPAQIVTAACLYTLYSYVIFRLILLYWYGTTVQKLLSIGIYLFITLTVFFFMRTLIYALLPLMGVHFSRRAQPVQLHLFNFHMGVRYFVTNLIGGFTFWRQHAYRTEKENKVLNSELATFRARAQDMKYTSHFLQSVFVTSFGKMMLSEVPQDRHTKRDIMQFLAYLLRIENLGKAQPFAAELDELHCFIRLLRYHYKEHSIQYQERMADFYYPDIPAGMLFFPLENCLKHAKIDAKNPVEWQLTADESGISLRCQNHWSPKKSDINSETGFALLDAKLKQVDYKSTVKKLLQDDIFTVHIKLDFTNQK</sequence>
<evidence type="ECO:0000256" key="1">
    <source>
        <dbReference type="SAM" id="Phobius"/>
    </source>
</evidence>
<reference evidence="2 3" key="1">
    <citation type="submission" date="2021-01" db="EMBL/GenBank/DDBJ databases">
        <title>FDA dAtabase for Regulatory Grade micrObial Sequences (FDA-ARGOS): Supporting development and validation of Infectious Disease Dx tests.</title>
        <authorList>
            <person name="Sproer C."/>
            <person name="Gronow S."/>
            <person name="Severitt S."/>
            <person name="Schroder I."/>
            <person name="Tallon L."/>
            <person name="Sadzewicz L."/>
            <person name="Zhao X."/>
            <person name="Boylan J."/>
            <person name="Ott S."/>
            <person name="Bowen H."/>
            <person name="Vavikolanu K."/>
            <person name="Mehta A."/>
            <person name="Aluvathingal J."/>
            <person name="Nadendla S."/>
            <person name="Lowell S."/>
            <person name="Myers T."/>
            <person name="Yan Y."/>
            <person name="Sichtig H."/>
        </authorList>
    </citation>
    <scope>NUCLEOTIDE SEQUENCE [LARGE SCALE GENOMIC DNA]</scope>
    <source>
        <strain evidence="2 3">FDAARGOS_1141</strain>
    </source>
</reference>
<keyword evidence="1" id="KW-0472">Membrane</keyword>
<protein>
    <recommendedName>
        <fullName evidence="4">Histidine kinase</fullName>
    </recommendedName>
</protein>
<feature type="transmembrane region" description="Helical" evidence="1">
    <location>
        <begin position="37"/>
        <end position="62"/>
    </location>
</feature>
<feature type="transmembrane region" description="Helical" evidence="1">
    <location>
        <begin position="113"/>
        <end position="133"/>
    </location>
</feature>
<keyword evidence="1" id="KW-0812">Transmembrane</keyword>
<gene>
    <name evidence="2" type="ORF">I6I98_04705</name>
</gene>
<name>A0ABX7CWK9_SPHMU</name>
<accession>A0ABX7CWK9</accession>
<dbReference type="EMBL" id="CP068224">
    <property type="protein sequence ID" value="QQT54562.1"/>
    <property type="molecule type" value="Genomic_DNA"/>
</dbReference>
<organism evidence="2 3">
    <name type="scientific">Sphingobacterium multivorum</name>
    <dbReference type="NCBI Taxonomy" id="28454"/>
    <lineage>
        <taxon>Bacteria</taxon>
        <taxon>Pseudomonadati</taxon>
        <taxon>Bacteroidota</taxon>
        <taxon>Sphingobacteriia</taxon>
        <taxon>Sphingobacteriales</taxon>
        <taxon>Sphingobacteriaceae</taxon>
        <taxon>Sphingobacterium</taxon>
    </lineage>
</organism>
<keyword evidence="3" id="KW-1185">Reference proteome</keyword>